<sequence>MSSHTINISGPSTAPLVDLMMPQGLSSTTPVDGYVHSPTTCAAVLSHRSSMGTTGEEEMWALVAMQVRPDSSWLYTSPTRDSTSSICLPDNQQHHCPALCNAIDNDDFSMKRSHAYEDHLLRYGEHDENILPPVDDSNYPQYHVHHHITTYSRSAAYLSDTQATAAPSSCLHPDLDAPSAFEKRYPFGEPSTSNSTPLGTIDIPLSQALEPSLPPTFFTVPARSLDNEHKRARDEDEDDIADDAPVYKRSRSSEDDTAKLQIAAGESSAPGAGVVVEALDDAEDEDAQAPLPDAPLLDAPLPDAPQYSQRPRRTNDDIAPTLIPGIRSDTCGFPGCTTTLHPQSGENNRNHIKKKHYPVATLASNAQVACIWAGCGRSIRGRAMMAHIERDHIGYAYQCLVPGCRFAWKGSRAKDWTTHMNREHGGWRE</sequence>
<dbReference type="AlphaFoldDB" id="A0A1M2VFT5"/>
<keyword evidence="3" id="KW-1185">Reference proteome</keyword>
<evidence type="ECO:0000256" key="1">
    <source>
        <dbReference type="SAM" id="MobiDB-lite"/>
    </source>
</evidence>
<feature type="compositionally biased region" description="Basic and acidic residues" evidence="1">
    <location>
        <begin position="225"/>
        <end position="234"/>
    </location>
</feature>
<dbReference type="OrthoDB" id="6365676at2759"/>
<evidence type="ECO:0008006" key="4">
    <source>
        <dbReference type="Google" id="ProtNLM"/>
    </source>
</evidence>
<feature type="region of interest" description="Disordered" evidence="1">
    <location>
        <begin position="284"/>
        <end position="321"/>
    </location>
</feature>
<dbReference type="Proteomes" id="UP000184267">
    <property type="component" value="Unassembled WGS sequence"/>
</dbReference>
<comment type="caution">
    <text evidence="2">The sequence shown here is derived from an EMBL/GenBank/DDBJ whole genome shotgun (WGS) entry which is preliminary data.</text>
</comment>
<evidence type="ECO:0000313" key="3">
    <source>
        <dbReference type="Proteomes" id="UP000184267"/>
    </source>
</evidence>
<feature type="compositionally biased region" description="Low complexity" evidence="1">
    <location>
        <begin position="288"/>
        <end position="306"/>
    </location>
</feature>
<name>A0A1M2VFT5_TRAPU</name>
<dbReference type="EMBL" id="MNAD01001308">
    <property type="protein sequence ID" value="OJT06469.1"/>
    <property type="molecule type" value="Genomic_DNA"/>
</dbReference>
<organism evidence="2 3">
    <name type="scientific">Trametes pubescens</name>
    <name type="common">White-rot fungus</name>
    <dbReference type="NCBI Taxonomy" id="154538"/>
    <lineage>
        <taxon>Eukaryota</taxon>
        <taxon>Fungi</taxon>
        <taxon>Dikarya</taxon>
        <taxon>Basidiomycota</taxon>
        <taxon>Agaricomycotina</taxon>
        <taxon>Agaricomycetes</taxon>
        <taxon>Polyporales</taxon>
        <taxon>Polyporaceae</taxon>
        <taxon>Trametes</taxon>
    </lineage>
</organism>
<evidence type="ECO:0000313" key="2">
    <source>
        <dbReference type="EMBL" id="OJT06469.1"/>
    </source>
</evidence>
<proteinExistence type="predicted"/>
<feature type="region of interest" description="Disordered" evidence="1">
    <location>
        <begin position="181"/>
        <end position="257"/>
    </location>
</feature>
<reference evidence="2 3" key="1">
    <citation type="submission" date="2016-10" db="EMBL/GenBank/DDBJ databases">
        <title>Genome sequence of the basidiomycete white-rot fungus Trametes pubescens.</title>
        <authorList>
            <person name="Makela M.R."/>
            <person name="Granchi Z."/>
            <person name="Peng M."/>
            <person name="De Vries R.P."/>
            <person name="Grigoriev I."/>
            <person name="Riley R."/>
            <person name="Hilden K."/>
        </authorList>
    </citation>
    <scope>NUCLEOTIDE SEQUENCE [LARGE SCALE GENOMIC DNA]</scope>
    <source>
        <strain evidence="2 3">FBCC735</strain>
    </source>
</reference>
<accession>A0A1M2VFT5</accession>
<gene>
    <name evidence="2" type="ORF">TRAPUB_2681</name>
</gene>
<protein>
    <recommendedName>
        <fullName evidence="4">C2H2-type domain-containing protein</fullName>
    </recommendedName>
</protein>